<proteinExistence type="predicted"/>
<gene>
    <name evidence="1" type="ORF">MARPO_0015s0050</name>
</gene>
<dbReference type="EMBL" id="KZ772687">
    <property type="protein sequence ID" value="PTQ45241.1"/>
    <property type="molecule type" value="Genomic_DNA"/>
</dbReference>
<sequence>MCELFGRAVRWAPRTWQFRRSGPSGSGTSATGPTFSSWPLPDRFGRASSSGCTQSPSVSAPPRFPPFSGPQCRRCVLFSLTCIHLAICFSRFFPSVSGLPLPCQVLPSHFPLVARPITARRAFFLQLPSPVLSLMGFNLSQFQSDHQYCFQGMWINIFEHMGLLRFVSSFYSTGRI</sequence>
<evidence type="ECO:0000313" key="1">
    <source>
        <dbReference type="EMBL" id="PTQ45241.1"/>
    </source>
</evidence>
<reference evidence="2" key="1">
    <citation type="journal article" date="2017" name="Cell">
        <title>Insights into land plant evolution garnered from the Marchantia polymorpha genome.</title>
        <authorList>
            <person name="Bowman J.L."/>
            <person name="Kohchi T."/>
            <person name="Yamato K.T."/>
            <person name="Jenkins J."/>
            <person name="Shu S."/>
            <person name="Ishizaki K."/>
            <person name="Yamaoka S."/>
            <person name="Nishihama R."/>
            <person name="Nakamura Y."/>
            <person name="Berger F."/>
            <person name="Adam C."/>
            <person name="Aki S.S."/>
            <person name="Althoff F."/>
            <person name="Araki T."/>
            <person name="Arteaga-Vazquez M.A."/>
            <person name="Balasubrmanian S."/>
            <person name="Barry K."/>
            <person name="Bauer D."/>
            <person name="Boehm C.R."/>
            <person name="Briginshaw L."/>
            <person name="Caballero-Perez J."/>
            <person name="Catarino B."/>
            <person name="Chen F."/>
            <person name="Chiyoda S."/>
            <person name="Chovatia M."/>
            <person name="Davies K.M."/>
            <person name="Delmans M."/>
            <person name="Demura T."/>
            <person name="Dierschke T."/>
            <person name="Dolan L."/>
            <person name="Dorantes-Acosta A.E."/>
            <person name="Eklund D.M."/>
            <person name="Florent S.N."/>
            <person name="Flores-Sandoval E."/>
            <person name="Fujiyama A."/>
            <person name="Fukuzawa H."/>
            <person name="Galik B."/>
            <person name="Grimanelli D."/>
            <person name="Grimwood J."/>
            <person name="Grossniklaus U."/>
            <person name="Hamada T."/>
            <person name="Haseloff J."/>
            <person name="Hetherington A.J."/>
            <person name="Higo A."/>
            <person name="Hirakawa Y."/>
            <person name="Hundley H.N."/>
            <person name="Ikeda Y."/>
            <person name="Inoue K."/>
            <person name="Inoue S.I."/>
            <person name="Ishida S."/>
            <person name="Jia Q."/>
            <person name="Kakita M."/>
            <person name="Kanazawa T."/>
            <person name="Kawai Y."/>
            <person name="Kawashima T."/>
            <person name="Kennedy M."/>
            <person name="Kinose K."/>
            <person name="Kinoshita T."/>
            <person name="Kohara Y."/>
            <person name="Koide E."/>
            <person name="Komatsu K."/>
            <person name="Kopischke S."/>
            <person name="Kubo M."/>
            <person name="Kyozuka J."/>
            <person name="Lagercrantz U."/>
            <person name="Lin S.S."/>
            <person name="Lindquist E."/>
            <person name="Lipzen A.M."/>
            <person name="Lu C.W."/>
            <person name="De Luna E."/>
            <person name="Martienssen R.A."/>
            <person name="Minamino N."/>
            <person name="Mizutani M."/>
            <person name="Mizutani M."/>
            <person name="Mochizuki N."/>
            <person name="Monte I."/>
            <person name="Mosher R."/>
            <person name="Nagasaki H."/>
            <person name="Nakagami H."/>
            <person name="Naramoto S."/>
            <person name="Nishitani K."/>
            <person name="Ohtani M."/>
            <person name="Okamoto T."/>
            <person name="Okumura M."/>
            <person name="Phillips J."/>
            <person name="Pollak B."/>
            <person name="Reinders A."/>
            <person name="Rovekamp M."/>
            <person name="Sano R."/>
            <person name="Sawa S."/>
            <person name="Schmid M.W."/>
            <person name="Shirakawa M."/>
            <person name="Solano R."/>
            <person name="Spunde A."/>
            <person name="Suetsugu N."/>
            <person name="Sugano S."/>
            <person name="Sugiyama A."/>
            <person name="Sun R."/>
            <person name="Suzuki Y."/>
            <person name="Takenaka M."/>
            <person name="Takezawa D."/>
            <person name="Tomogane H."/>
            <person name="Tsuzuki M."/>
            <person name="Ueda T."/>
            <person name="Umeda M."/>
            <person name="Ward J.M."/>
            <person name="Watanabe Y."/>
            <person name="Yazaki K."/>
            <person name="Yokoyama R."/>
            <person name="Yoshitake Y."/>
            <person name="Yotsui I."/>
            <person name="Zachgo S."/>
            <person name="Schmutz J."/>
        </authorList>
    </citation>
    <scope>NUCLEOTIDE SEQUENCE [LARGE SCALE GENOMIC DNA]</scope>
    <source>
        <strain evidence="2">Tak-1</strain>
    </source>
</reference>
<keyword evidence="2" id="KW-1185">Reference proteome</keyword>
<dbReference type="AlphaFoldDB" id="A0A2R6XGM1"/>
<name>A0A2R6XGM1_MARPO</name>
<dbReference type="Gramene" id="Mp2g07640.1">
    <property type="protein sequence ID" value="Mp2g07640.1.cds1"/>
    <property type="gene ID" value="Mp2g07640"/>
</dbReference>
<protein>
    <submittedName>
        <fullName evidence="1">Uncharacterized protein</fullName>
    </submittedName>
</protein>
<accession>A0A2R6XGM1</accession>
<organism evidence="1 2">
    <name type="scientific">Marchantia polymorpha</name>
    <name type="common">Common liverwort</name>
    <name type="synonym">Marchantia aquatica</name>
    <dbReference type="NCBI Taxonomy" id="3197"/>
    <lineage>
        <taxon>Eukaryota</taxon>
        <taxon>Viridiplantae</taxon>
        <taxon>Streptophyta</taxon>
        <taxon>Embryophyta</taxon>
        <taxon>Marchantiophyta</taxon>
        <taxon>Marchantiopsida</taxon>
        <taxon>Marchantiidae</taxon>
        <taxon>Marchantiales</taxon>
        <taxon>Marchantiaceae</taxon>
        <taxon>Marchantia</taxon>
    </lineage>
</organism>
<dbReference type="Proteomes" id="UP000244005">
    <property type="component" value="Unassembled WGS sequence"/>
</dbReference>
<evidence type="ECO:0000313" key="2">
    <source>
        <dbReference type="Proteomes" id="UP000244005"/>
    </source>
</evidence>